<evidence type="ECO:0000313" key="3">
    <source>
        <dbReference type="EMBL" id="VEB94169.1"/>
    </source>
</evidence>
<keyword evidence="1" id="KW-0328">Glycosyltransferase</keyword>
<reference evidence="3 4" key="1">
    <citation type="submission" date="2018-12" db="EMBL/GenBank/DDBJ databases">
        <authorList>
            <consortium name="Pathogen Informatics"/>
        </authorList>
    </citation>
    <scope>NUCLEOTIDE SEQUENCE [LARGE SCALE GENOMIC DNA]</scope>
    <source>
        <strain evidence="3 4">NCTC11075</strain>
    </source>
</reference>
<evidence type="ECO:0000256" key="1">
    <source>
        <dbReference type="ARBA" id="ARBA00022676"/>
    </source>
</evidence>
<sequence length="98" mass="10599">MHGTEGEVYANPQRCPQISLIDRSGVQVLQDRQSEMPDEPVPLPAAKDPETTARWIERCLAGSEPIPASLKIQMACCLVATGEAATLTEGLARVAQHF</sequence>
<dbReference type="SUPFAM" id="SSF52418">
    <property type="entry name" value="Nucleoside phosphorylase/phosphoribosyltransferase catalytic domain"/>
    <property type="match status" value="1"/>
</dbReference>
<protein>
    <submittedName>
        <fullName evidence="3">Glycosyl transferase family protein</fullName>
    </submittedName>
</protein>
<proteinExistence type="predicted"/>
<dbReference type="GO" id="GO:0016757">
    <property type="term" value="F:glycosyltransferase activity"/>
    <property type="evidence" value="ECO:0007669"/>
    <property type="project" value="UniProtKB-KW"/>
</dbReference>
<dbReference type="Gene3D" id="3.40.1030.10">
    <property type="entry name" value="Nucleoside phosphorylase/phosphoribosyltransferase catalytic domain"/>
    <property type="match status" value="1"/>
</dbReference>
<name>A0A3S4IYN8_CITKO</name>
<gene>
    <name evidence="3" type="ORF">NCTC11075_05085</name>
</gene>
<dbReference type="InterPro" id="IPR035902">
    <property type="entry name" value="Nuc_phospho_transferase"/>
</dbReference>
<evidence type="ECO:0000256" key="2">
    <source>
        <dbReference type="ARBA" id="ARBA00022679"/>
    </source>
</evidence>
<organism evidence="3 4">
    <name type="scientific">Citrobacter koseri</name>
    <name type="common">Citrobacter diversus</name>
    <dbReference type="NCBI Taxonomy" id="545"/>
    <lineage>
        <taxon>Bacteria</taxon>
        <taxon>Pseudomonadati</taxon>
        <taxon>Pseudomonadota</taxon>
        <taxon>Gammaproteobacteria</taxon>
        <taxon>Enterobacterales</taxon>
        <taxon>Enterobacteriaceae</taxon>
        <taxon>Citrobacter</taxon>
    </lineage>
</organism>
<accession>A0A3S4IYN8</accession>
<dbReference type="AlphaFoldDB" id="A0A3S4IYN8"/>
<evidence type="ECO:0000313" key="4">
    <source>
        <dbReference type="Proteomes" id="UP000270272"/>
    </source>
</evidence>
<keyword evidence="2 3" id="KW-0808">Transferase</keyword>
<dbReference type="Proteomes" id="UP000270272">
    <property type="component" value="Chromosome"/>
</dbReference>
<dbReference type="EMBL" id="LR134204">
    <property type="protein sequence ID" value="VEB94169.1"/>
    <property type="molecule type" value="Genomic_DNA"/>
</dbReference>